<name>A0A1H7AV18_9ACTN</name>
<gene>
    <name evidence="2" type="ORF">SAMN05443287_106361</name>
</gene>
<evidence type="ECO:0000259" key="1">
    <source>
        <dbReference type="Pfam" id="PF01872"/>
    </source>
</evidence>
<dbReference type="InterPro" id="IPR002734">
    <property type="entry name" value="RibDG_C"/>
</dbReference>
<dbReference type="Proteomes" id="UP000198707">
    <property type="component" value="Unassembled WGS sequence"/>
</dbReference>
<dbReference type="SUPFAM" id="SSF53597">
    <property type="entry name" value="Dihydrofolate reductase-like"/>
    <property type="match status" value="1"/>
</dbReference>
<reference evidence="3" key="1">
    <citation type="submission" date="2016-10" db="EMBL/GenBank/DDBJ databases">
        <authorList>
            <person name="Varghese N."/>
            <person name="Submissions S."/>
        </authorList>
    </citation>
    <scope>NUCLEOTIDE SEQUENCE [LARGE SCALE GENOMIC DNA]</scope>
    <source>
        <strain evidence="3">CGMCC 4.7038</strain>
    </source>
</reference>
<protein>
    <submittedName>
        <fullName evidence="2">Dihydrofolate reductase</fullName>
    </submittedName>
</protein>
<organism evidence="2 3">
    <name type="scientific">Micromonospora phaseoli</name>
    <dbReference type="NCBI Taxonomy" id="1144548"/>
    <lineage>
        <taxon>Bacteria</taxon>
        <taxon>Bacillati</taxon>
        <taxon>Actinomycetota</taxon>
        <taxon>Actinomycetes</taxon>
        <taxon>Micromonosporales</taxon>
        <taxon>Micromonosporaceae</taxon>
        <taxon>Micromonospora</taxon>
    </lineage>
</organism>
<proteinExistence type="predicted"/>
<dbReference type="GO" id="GO:0009231">
    <property type="term" value="P:riboflavin biosynthetic process"/>
    <property type="evidence" value="ECO:0007669"/>
    <property type="project" value="InterPro"/>
</dbReference>
<evidence type="ECO:0000313" key="3">
    <source>
        <dbReference type="Proteomes" id="UP000198707"/>
    </source>
</evidence>
<dbReference type="PANTHER" id="PTHR38011">
    <property type="entry name" value="DIHYDROFOLATE REDUCTASE FAMILY PROTEIN (AFU_ORTHOLOGUE AFUA_8G06820)"/>
    <property type="match status" value="1"/>
</dbReference>
<sequence>MGRVLLNMSVSLDGFAAGPDISAEHPMGRGGERLHEWLFPDDADRAVAADGILPSGVDAEQARDLQASTGAAVIGKRMFDIGVDLWQDTPYPVPTFVVTHGSREPLAMRSAAFTFVTGGVGDALRQARRAAGDRNVLVMGGPTIAQQYLRAGLVDEIRLQLVPVLLGAGTRLFDHLGTDHVELERTMVLESPHVTHLRFEPSAGRPARENQG</sequence>
<feature type="domain" description="Bacterial bifunctional deaminase-reductase C-terminal" evidence="1">
    <location>
        <begin position="4"/>
        <end position="187"/>
    </location>
</feature>
<dbReference type="Gene3D" id="3.40.430.10">
    <property type="entry name" value="Dihydrofolate Reductase, subunit A"/>
    <property type="match status" value="1"/>
</dbReference>
<dbReference type="OrthoDB" id="2313602at2"/>
<dbReference type="AlphaFoldDB" id="A0A1H7AV18"/>
<dbReference type="GO" id="GO:0008703">
    <property type="term" value="F:5-amino-6-(5-phosphoribosylamino)uracil reductase activity"/>
    <property type="evidence" value="ECO:0007669"/>
    <property type="project" value="InterPro"/>
</dbReference>
<keyword evidence="3" id="KW-1185">Reference proteome</keyword>
<dbReference type="RefSeq" id="WP_092381160.1">
    <property type="nucleotide sequence ID" value="NZ_BOPI01000025.1"/>
</dbReference>
<dbReference type="STRING" id="1144548.SAMN05443287_106361"/>
<dbReference type="Pfam" id="PF01872">
    <property type="entry name" value="RibD_C"/>
    <property type="match status" value="1"/>
</dbReference>
<dbReference type="PANTHER" id="PTHR38011:SF12">
    <property type="entry name" value="BIFUNCTIONAL DEAMINASE-REDUCTASE DOMAIN PROTEIN"/>
    <property type="match status" value="1"/>
</dbReference>
<accession>A0A1H7AV18</accession>
<dbReference type="InterPro" id="IPR050765">
    <property type="entry name" value="Riboflavin_Biosynth_HTPR"/>
</dbReference>
<dbReference type="InterPro" id="IPR024072">
    <property type="entry name" value="DHFR-like_dom_sf"/>
</dbReference>
<dbReference type="EMBL" id="FNYV01000006">
    <property type="protein sequence ID" value="SEJ69471.1"/>
    <property type="molecule type" value="Genomic_DNA"/>
</dbReference>
<evidence type="ECO:0000313" key="2">
    <source>
        <dbReference type="EMBL" id="SEJ69471.1"/>
    </source>
</evidence>